<evidence type="ECO:0000313" key="2">
    <source>
        <dbReference type="Proteomes" id="UP000499080"/>
    </source>
</evidence>
<dbReference type="InterPro" id="IPR012337">
    <property type="entry name" value="RNaseH-like_sf"/>
</dbReference>
<dbReference type="Gene3D" id="3.30.420.10">
    <property type="entry name" value="Ribonuclease H-like superfamily/Ribonuclease H"/>
    <property type="match status" value="1"/>
</dbReference>
<protein>
    <submittedName>
        <fullName evidence="1">Uncharacterized protein</fullName>
    </submittedName>
</protein>
<dbReference type="SUPFAM" id="SSF53098">
    <property type="entry name" value="Ribonuclease H-like"/>
    <property type="match status" value="1"/>
</dbReference>
<organism evidence="1 2">
    <name type="scientific">Araneus ventricosus</name>
    <name type="common">Orbweaver spider</name>
    <name type="synonym">Epeira ventricosa</name>
    <dbReference type="NCBI Taxonomy" id="182803"/>
    <lineage>
        <taxon>Eukaryota</taxon>
        <taxon>Metazoa</taxon>
        <taxon>Ecdysozoa</taxon>
        <taxon>Arthropoda</taxon>
        <taxon>Chelicerata</taxon>
        <taxon>Arachnida</taxon>
        <taxon>Araneae</taxon>
        <taxon>Araneomorphae</taxon>
        <taxon>Entelegynae</taxon>
        <taxon>Araneoidea</taxon>
        <taxon>Araneidae</taxon>
        <taxon>Araneus</taxon>
    </lineage>
</organism>
<gene>
    <name evidence="1" type="ORF">AVEN_195553_1</name>
</gene>
<dbReference type="PANTHER" id="PTHR47331">
    <property type="entry name" value="PHD-TYPE DOMAIN-CONTAINING PROTEIN"/>
    <property type="match status" value="1"/>
</dbReference>
<evidence type="ECO:0000313" key="1">
    <source>
        <dbReference type="EMBL" id="GBM32591.1"/>
    </source>
</evidence>
<name>A0A4Y2EUQ2_ARAVE</name>
<dbReference type="InterPro" id="IPR008042">
    <property type="entry name" value="Retrotrans_Pao"/>
</dbReference>
<dbReference type="EMBL" id="BGPR01000712">
    <property type="protein sequence ID" value="GBM32591.1"/>
    <property type="molecule type" value="Genomic_DNA"/>
</dbReference>
<dbReference type="OrthoDB" id="5863270at2759"/>
<dbReference type="GO" id="GO:0003676">
    <property type="term" value="F:nucleic acid binding"/>
    <property type="evidence" value="ECO:0007669"/>
    <property type="project" value="InterPro"/>
</dbReference>
<reference evidence="1 2" key="1">
    <citation type="journal article" date="2019" name="Sci. Rep.">
        <title>Orb-weaving spider Araneus ventricosus genome elucidates the spidroin gene catalogue.</title>
        <authorList>
            <person name="Kono N."/>
            <person name="Nakamura H."/>
            <person name="Ohtoshi R."/>
            <person name="Moran D.A.P."/>
            <person name="Shinohara A."/>
            <person name="Yoshida Y."/>
            <person name="Fujiwara M."/>
            <person name="Mori M."/>
            <person name="Tomita M."/>
            <person name="Arakawa K."/>
        </authorList>
    </citation>
    <scope>NUCLEOTIDE SEQUENCE [LARGE SCALE GENOMIC DNA]</scope>
</reference>
<sequence length="254" mass="29535">MPFNEGSESHVFVDASRVSYYACVFVRTVLEAVTSVSLIRAKTRVAPLKPLTILRLELMACFIGARLVNSIRDALNLPNIKVTFWSDSEVALWWIREHDDWSVNTVLVTNRIQEIRQLTQFQLWRHVPGVLNVAYMLYKGMFCSPVVGFRLWDGPTWLKDAPENWPKGEICCEPLAVHTEIKKSELVNLNVDNDCFPWYCLQMSNYNRMINVFAYILRFVNNCQKNCTSFNDYMLSFEELETVMYVNLLLILDL</sequence>
<accession>A0A4Y2EUQ2</accession>
<dbReference type="InterPro" id="IPR036397">
    <property type="entry name" value="RNaseH_sf"/>
</dbReference>
<keyword evidence="2" id="KW-1185">Reference proteome</keyword>
<dbReference type="Proteomes" id="UP000499080">
    <property type="component" value="Unassembled WGS sequence"/>
</dbReference>
<proteinExistence type="predicted"/>
<comment type="caution">
    <text evidence="1">The sequence shown here is derived from an EMBL/GenBank/DDBJ whole genome shotgun (WGS) entry which is preliminary data.</text>
</comment>
<dbReference type="Pfam" id="PF05380">
    <property type="entry name" value="Peptidase_A17"/>
    <property type="match status" value="1"/>
</dbReference>
<dbReference type="AlphaFoldDB" id="A0A4Y2EUQ2"/>